<dbReference type="Gene3D" id="1.10.3100.10">
    <property type="entry name" value="Putative cytoplasmic protein"/>
    <property type="match status" value="1"/>
</dbReference>
<keyword evidence="3" id="KW-1185">Reference proteome</keyword>
<keyword evidence="1" id="KW-0175">Coiled coil</keyword>
<dbReference type="Proteomes" id="UP000536509">
    <property type="component" value="Unassembled WGS sequence"/>
</dbReference>
<dbReference type="InterPro" id="IPR027910">
    <property type="entry name" value="YdiL_sf"/>
</dbReference>
<sequence>MQDEITISKLLGATQLEMAILLGINASQWSMYETGDRNLPTDAYELMSKMLEHVQNKNNKALKVHELSTQQQDKTKETLEKLLKENDYQKQTIERKINKIKKKQAFVVARFQLLDYLDQHTHKKEEHPELLKRMKDKAEEKAAKYDEAVLMAHEIKQLVLQVEEKLIKAKQEELNKSLNTDH</sequence>
<dbReference type="GO" id="GO:0003677">
    <property type="term" value="F:DNA binding"/>
    <property type="evidence" value="ECO:0007669"/>
    <property type="project" value="InterPro"/>
</dbReference>
<organism evidence="2 3">
    <name type="scientific">Flavobacterium rivulicola</name>
    <dbReference type="NCBI Taxonomy" id="2732161"/>
    <lineage>
        <taxon>Bacteria</taxon>
        <taxon>Pseudomonadati</taxon>
        <taxon>Bacteroidota</taxon>
        <taxon>Flavobacteriia</taxon>
        <taxon>Flavobacteriales</taxon>
        <taxon>Flavobacteriaceae</taxon>
        <taxon>Flavobacterium</taxon>
    </lineage>
</organism>
<evidence type="ECO:0000256" key="1">
    <source>
        <dbReference type="SAM" id="Coils"/>
    </source>
</evidence>
<evidence type="ECO:0000313" key="2">
    <source>
        <dbReference type="EMBL" id="NNT71400.1"/>
    </source>
</evidence>
<dbReference type="AlphaFoldDB" id="A0A7Y3VY78"/>
<gene>
    <name evidence="2" type="ORF">HKT18_04135</name>
</gene>
<accession>A0A7Y3VY78</accession>
<reference evidence="2 3" key="1">
    <citation type="submission" date="2020-05" db="EMBL/GenBank/DDBJ databases">
        <title>Draft genome of Flavobacterium sp. IMCC34852.</title>
        <authorList>
            <person name="Song J."/>
            <person name="Cho J.-C."/>
        </authorList>
    </citation>
    <scope>NUCLEOTIDE SEQUENCE [LARGE SCALE GENOMIC DNA]</scope>
    <source>
        <strain evidence="2 3">IMCC34852</strain>
    </source>
</reference>
<name>A0A7Y3VY78_9FLAO</name>
<evidence type="ECO:0000313" key="3">
    <source>
        <dbReference type="Proteomes" id="UP000536509"/>
    </source>
</evidence>
<dbReference type="SUPFAM" id="SSF47413">
    <property type="entry name" value="lambda repressor-like DNA-binding domains"/>
    <property type="match status" value="1"/>
</dbReference>
<dbReference type="RefSeq" id="WP_171221614.1">
    <property type="nucleotide sequence ID" value="NZ_CP121446.1"/>
</dbReference>
<protein>
    <submittedName>
        <fullName evidence="2">Helix-turn-helix domain-containing protein</fullName>
    </submittedName>
</protein>
<dbReference type="EMBL" id="JABEVX010000002">
    <property type="protein sequence ID" value="NNT71400.1"/>
    <property type="molecule type" value="Genomic_DNA"/>
</dbReference>
<comment type="caution">
    <text evidence="2">The sequence shown here is derived from an EMBL/GenBank/DDBJ whole genome shotgun (WGS) entry which is preliminary data.</text>
</comment>
<proteinExistence type="predicted"/>
<dbReference type="CDD" id="cd00093">
    <property type="entry name" value="HTH_XRE"/>
    <property type="match status" value="1"/>
</dbReference>
<feature type="coiled-coil region" evidence="1">
    <location>
        <begin position="152"/>
        <end position="180"/>
    </location>
</feature>
<dbReference type="InterPro" id="IPR010982">
    <property type="entry name" value="Lambda_DNA-bd_dom_sf"/>
</dbReference>
<dbReference type="InterPro" id="IPR001387">
    <property type="entry name" value="Cro/C1-type_HTH"/>
</dbReference>